<sequence>MAIHWQTLTRNPDLPSAYLKAAFNRKVTGERLPELGLRCSLSADPRHLAAYRERCGFGEGGMLPATYPHVLAFALQMHLLTDKHFPFPLLGLVHLRNRIQVLRPLGGVAGVRVSVHAQNLQAHEKGVTFDLVTQVDDPLGPLWQEHSTMLCRQARIEGLSQPVQAPAQPAEPALVAVHRWYAAADTGRRYARVSGDYNPIHLSALSARLFGFPTAIAHGMWSLAQTVAALRERLPRSNYQLAVEFHKPVRLPSELILSASAAGLDGQLALHGRDDLLHMSGTWGPVAQ</sequence>
<dbReference type="InterPro" id="IPR002539">
    <property type="entry name" value="MaoC-like_dom"/>
</dbReference>
<organism evidence="2 3">
    <name type="scientific">Pseudomonas rhizosphaerae</name>
    <dbReference type="NCBI Taxonomy" id="216142"/>
    <lineage>
        <taxon>Bacteria</taxon>
        <taxon>Pseudomonadati</taxon>
        <taxon>Pseudomonadota</taxon>
        <taxon>Gammaproteobacteria</taxon>
        <taxon>Pseudomonadales</taxon>
        <taxon>Pseudomonadaceae</taxon>
        <taxon>Pseudomonas</taxon>
    </lineage>
</organism>
<dbReference type="PANTHER" id="PTHR43841:SF1">
    <property type="entry name" value="3-HYDROXYACYL-THIOESTER DEHYDRATASE X"/>
    <property type="match status" value="1"/>
</dbReference>
<feature type="domain" description="MaoC-like" evidence="1">
    <location>
        <begin position="185"/>
        <end position="259"/>
    </location>
</feature>
<dbReference type="PANTHER" id="PTHR43841">
    <property type="entry name" value="3-HYDROXYACYL-THIOESTER DEHYDRATASE HTDX-RELATED"/>
    <property type="match status" value="1"/>
</dbReference>
<dbReference type="KEGG" id="prh:LT40_13615"/>
<dbReference type="Gene3D" id="3.10.129.10">
    <property type="entry name" value="Hotdog Thioesterase"/>
    <property type="match status" value="1"/>
</dbReference>
<dbReference type="PRINTS" id="PR01483">
    <property type="entry name" value="FASYNTHASE"/>
</dbReference>
<dbReference type="EMBL" id="CP009533">
    <property type="protein sequence ID" value="AIS18358.1"/>
    <property type="molecule type" value="Genomic_DNA"/>
</dbReference>
<protein>
    <submittedName>
        <fullName evidence="2">Acyl dehydratase</fullName>
    </submittedName>
</protein>
<dbReference type="GO" id="GO:0006633">
    <property type="term" value="P:fatty acid biosynthetic process"/>
    <property type="evidence" value="ECO:0007669"/>
    <property type="project" value="InterPro"/>
</dbReference>
<dbReference type="OrthoDB" id="9774179at2"/>
<evidence type="ECO:0000313" key="2">
    <source>
        <dbReference type="EMBL" id="AIS18358.1"/>
    </source>
</evidence>
<keyword evidence="3" id="KW-1185">Reference proteome</keyword>
<name>A0A089YPK5_9PSED</name>
<dbReference type="STRING" id="216142.LT40_13615"/>
<evidence type="ECO:0000313" key="3">
    <source>
        <dbReference type="Proteomes" id="UP000029499"/>
    </source>
</evidence>
<dbReference type="SUPFAM" id="SSF54637">
    <property type="entry name" value="Thioesterase/thiol ester dehydrase-isomerase"/>
    <property type="match status" value="1"/>
</dbReference>
<dbReference type="GO" id="GO:0005835">
    <property type="term" value="C:fatty acid synthase complex"/>
    <property type="evidence" value="ECO:0007669"/>
    <property type="project" value="InterPro"/>
</dbReference>
<dbReference type="RefSeq" id="WP_043190955.1">
    <property type="nucleotide sequence ID" value="NZ_CP009533.1"/>
</dbReference>
<dbReference type="eggNOG" id="COG2030">
    <property type="taxonomic scope" value="Bacteria"/>
</dbReference>
<dbReference type="HOGENOM" id="CLU_056696_0_0_6"/>
<gene>
    <name evidence="2" type="ORF">LT40_13615</name>
</gene>
<proteinExistence type="predicted"/>
<dbReference type="Proteomes" id="UP000029499">
    <property type="component" value="Chromosome"/>
</dbReference>
<evidence type="ECO:0000259" key="1">
    <source>
        <dbReference type="Pfam" id="PF01575"/>
    </source>
</evidence>
<dbReference type="InterPro" id="IPR029069">
    <property type="entry name" value="HotDog_dom_sf"/>
</dbReference>
<reference evidence="2 3" key="1">
    <citation type="journal article" date="2015" name="J. Biotechnol.">
        <title>Complete genome sequence of Pseudomonas rhizosphaerae IH5T (=DSM 16299T), a phosphate-solubilizing rhizobacterium for bacterial biofertilizer.</title>
        <authorList>
            <person name="Kwak Y."/>
            <person name="Jung B.K."/>
            <person name="Shin J.H."/>
        </authorList>
    </citation>
    <scope>NUCLEOTIDE SEQUENCE [LARGE SCALE GENOMIC DNA]</scope>
    <source>
        <strain evidence="2">DSM 16299</strain>
    </source>
</reference>
<dbReference type="Pfam" id="PF01575">
    <property type="entry name" value="MaoC_dehydratas"/>
    <property type="match status" value="1"/>
</dbReference>
<accession>A0A089YPK5</accession>
<dbReference type="GO" id="GO:0004312">
    <property type="term" value="F:fatty acid synthase activity"/>
    <property type="evidence" value="ECO:0007669"/>
    <property type="project" value="InterPro"/>
</dbReference>
<dbReference type="AlphaFoldDB" id="A0A089YPK5"/>
<dbReference type="InterPro" id="IPR003965">
    <property type="entry name" value="Fatty_acid_synthase"/>
</dbReference>